<organism evidence="3 4">
    <name type="scientific">Reyranella humidisoli</name>
    <dbReference type="NCBI Taxonomy" id="2849149"/>
    <lineage>
        <taxon>Bacteria</taxon>
        <taxon>Pseudomonadati</taxon>
        <taxon>Pseudomonadota</taxon>
        <taxon>Alphaproteobacteria</taxon>
        <taxon>Hyphomicrobiales</taxon>
        <taxon>Reyranellaceae</taxon>
        <taxon>Reyranella</taxon>
    </lineage>
</organism>
<dbReference type="PANTHER" id="PTHR42928">
    <property type="entry name" value="TRICARBOXYLATE-BINDING PROTEIN"/>
    <property type="match status" value="1"/>
</dbReference>
<dbReference type="EMBL" id="JAHOPB010000003">
    <property type="protein sequence ID" value="MBU8876930.1"/>
    <property type="molecule type" value="Genomic_DNA"/>
</dbReference>
<reference evidence="3 4" key="1">
    <citation type="submission" date="2021-06" db="EMBL/GenBank/DDBJ databases">
        <authorList>
            <person name="Lee D.H."/>
        </authorList>
    </citation>
    <scope>NUCLEOTIDE SEQUENCE [LARGE SCALE GENOMIC DNA]</scope>
    <source>
        <strain evidence="3 4">MMS21-HV4-11</strain>
    </source>
</reference>
<keyword evidence="2" id="KW-0732">Signal</keyword>
<dbReference type="Pfam" id="PF03401">
    <property type="entry name" value="TctC"/>
    <property type="match status" value="1"/>
</dbReference>
<evidence type="ECO:0000256" key="1">
    <source>
        <dbReference type="ARBA" id="ARBA00006987"/>
    </source>
</evidence>
<dbReference type="PANTHER" id="PTHR42928:SF5">
    <property type="entry name" value="BLR1237 PROTEIN"/>
    <property type="match status" value="1"/>
</dbReference>
<evidence type="ECO:0000313" key="3">
    <source>
        <dbReference type="EMBL" id="MBU8876930.1"/>
    </source>
</evidence>
<evidence type="ECO:0000313" key="4">
    <source>
        <dbReference type="Proteomes" id="UP000727907"/>
    </source>
</evidence>
<gene>
    <name evidence="3" type="ORF">KQ910_24360</name>
</gene>
<comment type="similarity">
    <text evidence="1">Belongs to the UPF0065 (bug) family.</text>
</comment>
<proteinExistence type="inferred from homology"/>
<evidence type="ECO:0000256" key="2">
    <source>
        <dbReference type="SAM" id="SignalP"/>
    </source>
</evidence>
<feature type="chain" id="PRO_5045364511" evidence="2">
    <location>
        <begin position="19"/>
        <end position="316"/>
    </location>
</feature>
<accession>A0ABS6IUQ0</accession>
<sequence length="316" mass="33320">MKLISLLVGMLLAMPAAAQDYPARPIKIITAFGPGTATDIAARVIGQDIAVQTGQTVVIDNKSGAEGQIAAQSAAAAAPDGYTLFFTTQTTQAINPHVYKSLAYDPVKSFAPIAGITLGAQIVMVRNDLPAKTIQEFIALAKAQPGKLSFGSGNGSSRGGAELFRIMTRTDLLGVPYKTQPQAITDLLGGRIDIIFSDFTVGLPPVLDGRARGLAVTSKQRIPGLDQFPTVDESGVPGFEMWAWTAMYAPAGTPKPIVDKLNALVRQAAKSPAYLNLLKANYGVSFVGSPEELAAFQATETKKWAEIVSIAGMKEP</sequence>
<dbReference type="CDD" id="cd07012">
    <property type="entry name" value="PBP2_Bug_TTT"/>
    <property type="match status" value="1"/>
</dbReference>
<keyword evidence="4" id="KW-1185">Reference proteome</keyword>
<feature type="signal peptide" evidence="2">
    <location>
        <begin position="1"/>
        <end position="18"/>
    </location>
</feature>
<comment type="caution">
    <text evidence="3">The sequence shown here is derived from an EMBL/GenBank/DDBJ whole genome shotgun (WGS) entry which is preliminary data.</text>
</comment>
<name>A0ABS6IUQ0_9HYPH</name>
<dbReference type="RefSeq" id="WP_216966210.1">
    <property type="nucleotide sequence ID" value="NZ_JAHOPB010000003.1"/>
</dbReference>
<dbReference type="PIRSF" id="PIRSF017082">
    <property type="entry name" value="YflP"/>
    <property type="match status" value="1"/>
</dbReference>
<dbReference type="InterPro" id="IPR005064">
    <property type="entry name" value="BUG"/>
</dbReference>
<protein>
    <submittedName>
        <fullName evidence="3">Tripartite tricarboxylate transporter substrate binding protein</fullName>
    </submittedName>
</protein>
<dbReference type="Proteomes" id="UP000727907">
    <property type="component" value="Unassembled WGS sequence"/>
</dbReference>